<protein>
    <submittedName>
        <fullName evidence="6">Winged helix-turn-helix transcriptional regulator</fullName>
    </submittedName>
</protein>
<gene>
    <name evidence="6" type="ORF">H4N64_11080</name>
</gene>
<feature type="region of interest" description="Disordered" evidence="4">
    <location>
        <begin position="187"/>
        <end position="211"/>
    </location>
</feature>
<evidence type="ECO:0000259" key="5">
    <source>
        <dbReference type="PROSITE" id="PS51118"/>
    </source>
</evidence>
<dbReference type="AlphaFoldDB" id="A0A7X1J142"/>
<dbReference type="Gene3D" id="1.10.10.10">
    <property type="entry name" value="Winged helix-like DNA-binding domain superfamily/Winged helix DNA-binding domain"/>
    <property type="match status" value="2"/>
</dbReference>
<dbReference type="PROSITE" id="PS51118">
    <property type="entry name" value="HTH_HXLR"/>
    <property type="match status" value="1"/>
</dbReference>
<feature type="compositionally biased region" description="Low complexity" evidence="4">
    <location>
        <begin position="198"/>
        <end position="211"/>
    </location>
</feature>
<evidence type="ECO:0000256" key="3">
    <source>
        <dbReference type="ARBA" id="ARBA00023163"/>
    </source>
</evidence>
<dbReference type="PANTHER" id="PTHR33204:SF37">
    <property type="entry name" value="HTH-TYPE TRANSCRIPTIONAL REGULATOR YODB"/>
    <property type="match status" value="1"/>
</dbReference>
<dbReference type="GO" id="GO:0003677">
    <property type="term" value="F:DNA binding"/>
    <property type="evidence" value="ECO:0007669"/>
    <property type="project" value="UniProtKB-KW"/>
</dbReference>
<comment type="caution">
    <text evidence="6">The sequence shown here is derived from an EMBL/GenBank/DDBJ whole genome shotgun (WGS) entry which is preliminary data.</text>
</comment>
<dbReference type="RefSeq" id="WP_186282172.1">
    <property type="nucleotide sequence ID" value="NZ_JACMSF010000009.1"/>
</dbReference>
<dbReference type="InterPro" id="IPR036388">
    <property type="entry name" value="WH-like_DNA-bd_sf"/>
</dbReference>
<feature type="domain" description="HTH hxlR-type" evidence="5">
    <location>
        <begin position="1"/>
        <end position="88"/>
    </location>
</feature>
<keyword evidence="7" id="KW-1185">Reference proteome</keyword>
<proteinExistence type="predicted"/>
<dbReference type="EMBL" id="JACMSF010000009">
    <property type="protein sequence ID" value="MBC2902144.1"/>
    <property type="molecule type" value="Genomic_DNA"/>
</dbReference>
<name>A0A7X1J142_9ACTN</name>
<dbReference type="Pfam" id="PF01638">
    <property type="entry name" value="HxlR"/>
    <property type="match status" value="1"/>
</dbReference>
<keyword evidence="2" id="KW-0238">DNA-binding</keyword>
<dbReference type="SUPFAM" id="SSF46785">
    <property type="entry name" value="Winged helix' DNA-binding domain"/>
    <property type="match status" value="2"/>
</dbReference>
<dbReference type="PANTHER" id="PTHR33204">
    <property type="entry name" value="TRANSCRIPTIONAL REGULATOR, MARR FAMILY"/>
    <property type="match status" value="1"/>
</dbReference>
<evidence type="ECO:0000256" key="4">
    <source>
        <dbReference type="SAM" id="MobiDB-lite"/>
    </source>
</evidence>
<dbReference type="Proteomes" id="UP000584670">
    <property type="component" value="Unassembled WGS sequence"/>
</dbReference>
<evidence type="ECO:0000313" key="6">
    <source>
        <dbReference type="EMBL" id="MBC2902144.1"/>
    </source>
</evidence>
<keyword evidence="1" id="KW-0805">Transcription regulation</keyword>
<dbReference type="InterPro" id="IPR002577">
    <property type="entry name" value="HTH_HxlR"/>
</dbReference>
<keyword evidence="3" id="KW-0804">Transcription</keyword>
<accession>A0A7X1J142</accession>
<evidence type="ECO:0000256" key="2">
    <source>
        <dbReference type="ARBA" id="ARBA00023125"/>
    </source>
</evidence>
<evidence type="ECO:0000256" key="1">
    <source>
        <dbReference type="ARBA" id="ARBA00023015"/>
    </source>
</evidence>
<dbReference type="InterPro" id="IPR036390">
    <property type="entry name" value="WH_DNA-bd_sf"/>
</dbReference>
<sequence>MARLSPRWTTWTLQTIQHHGPMRLADINSALPWIGVHAMAQIVRRMQTSGLLDRPQFGVYDLTPLGCDTQSVYRALSAWHRTHLADDAASLAEAERVEDALGRLRGKGTIPLLHALAQYGPLPNGALRNEAALAAGSFHYRITQLQTDQLITRTSPFSGRGSEYTLTSAARGLTPVYAELAEFARKSHPATRPDQPGATAQQAVRASAAVRRSPAASAELFSHVSDPQPRVPAFVTALSHPSRIR</sequence>
<reference evidence="6 7" key="1">
    <citation type="submission" date="2020-08" db="EMBL/GenBank/DDBJ databases">
        <title>Streptomyces sp. PSKA01 genome sequencing and assembly.</title>
        <authorList>
            <person name="Mandal S."/>
            <person name="Maiti P.K."/>
            <person name="Das P."/>
        </authorList>
    </citation>
    <scope>NUCLEOTIDE SEQUENCE [LARGE SCALE GENOMIC DNA]</scope>
    <source>
        <strain evidence="6 7">PSKA01</strain>
    </source>
</reference>
<organism evidence="6 7">
    <name type="scientific">Streptomyces cupreus</name>
    <dbReference type="NCBI Taxonomy" id="2759956"/>
    <lineage>
        <taxon>Bacteria</taxon>
        <taxon>Bacillati</taxon>
        <taxon>Actinomycetota</taxon>
        <taxon>Actinomycetes</taxon>
        <taxon>Kitasatosporales</taxon>
        <taxon>Streptomycetaceae</taxon>
        <taxon>Streptomyces</taxon>
    </lineage>
</organism>
<evidence type="ECO:0000313" key="7">
    <source>
        <dbReference type="Proteomes" id="UP000584670"/>
    </source>
</evidence>